<proteinExistence type="predicted"/>
<name>A0A830AYY7_9LAMI</name>
<dbReference type="EMBL" id="BMAC01000016">
    <property type="protein sequence ID" value="GFP80130.1"/>
    <property type="molecule type" value="Genomic_DNA"/>
</dbReference>
<keyword evidence="3" id="KW-1185">Reference proteome</keyword>
<accession>A0A830AYY7</accession>
<dbReference type="AlphaFoldDB" id="A0A830AYY7"/>
<dbReference type="OrthoDB" id="929243at2759"/>
<organism evidence="2 3">
    <name type="scientific">Phtheirospermum japonicum</name>
    <dbReference type="NCBI Taxonomy" id="374723"/>
    <lineage>
        <taxon>Eukaryota</taxon>
        <taxon>Viridiplantae</taxon>
        <taxon>Streptophyta</taxon>
        <taxon>Embryophyta</taxon>
        <taxon>Tracheophyta</taxon>
        <taxon>Spermatophyta</taxon>
        <taxon>Magnoliopsida</taxon>
        <taxon>eudicotyledons</taxon>
        <taxon>Gunneridae</taxon>
        <taxon>Pentapetalae</taxon>
        <taxon>asterids</taxon>
        <taxon>lamiids</taxon>
        <taxon>Lamiales</taxon>
        <taxon>Orobanchaceae</taxon>
        <taxon>Orobanchaceae incertae sedis</taxon>
        <taxon>Phtheirospermum</taxon>
    </lineage>
</organism>
<gene>
    <name evidence="2" type="ORF">PHJA_000156400</name>
</gene>
<evidence type="ECO:0000313" key="3">
    <source>
        <dbReference type="Proteomes" id="UP000653305"/>
    </source>
</evidence>
<comment type="caution">
    <text evidence="2">The sequence shown here is derived from an EMBL/GenBank/DDBJ whole genome shotgun (WGS) entry which is preliminary data.</text>
</comment>
<protein>
    <submittedName>
        <fullName evidence="2">Uncharacterized protein</fullName>
    </submittedName>
</protein>
<sequence length="338" mass="36558">MGNAATGDMIPAVLENIESETNGAVRNSDVRDGTMSNGNPSLVGACLSNWQSFGTGGMSAENGDDPGVMNVVLENAAADNTDIGVEDEIFQHSVDQQDIVPQVLYADRVELFMRGPSRSFPSIKTWTTTLLKQRQKMEIDANGFGSGFPDERYKPSDEELRSCQPVIQDEDLGCEDGNKGSDVHLHADRFIAKARCNVHDGKPCGSSKLAQYCGADDEDEFWGDPERIALLEQMERDALMSEELKKKMNNGPSFSIGCTLNPVDASGVKRSDTTAAAVIDIHSTGIAARKTSRRRIARNSDVDCGEQNGGSGKGDIEEQRLISGGDRTITKKKASHLL</sequence>
<feature type="region of interest" description="Disordered" evidence="1">
    <location>
        <begin position="297"/>
        <end position="318"/>
    </location>
</feature>
<reference evidence="2" key="1">
    <citation type="submission" date="2020-07" db="EMBL/GenBank/DDBJ databases">
        <title>Ethylene signaling mediates host invasion by parasitic plants.</title>
        <authorList>
            <person name="Yoshida S."/>
        </authorList>
    </citation>
    <scope>NUCLEOTIDE SEQUENCE</scope>
    <source>
        <strain evidence="2">Okayama</strain>
    </source>
</reference>
<dbReference type="Proteomes" id="UP000653305">
    <property type="component" value="Unassembled WGS sequence"/>
</dbReference>
<evidence type="ECO:0000313" key="2">
    <source>
        <dbReference type="EMBL" id="GFP80130.1"/>
    </source>
</evidence>
<evidence type="ECO:0000256" key="1">
    <source>
        <dbReference type="SAM" id="MobiDB-lite"/>
    </source>
</evidence>